<gene>
    <name evidence="2" type="ORF">POCULU_LOCUS898</name>
</gene>
<dbReference type="EMBL" id="CAJVPJ010000055">
    <property type="protein sequence ID" value="CAG8468049.1"/>
    <property type="molecule type" value="Genomic_DNA"/>
</dbReference>
<proteinExistence type="predicted"/>
<evidence type="ECO:0000313" key="3">
    <source>
        <dbReference type="Proteomes" id="UP000789572"/>
    </source>
</evidence>
<evidence type="ECO:0000313" key="2">
    <source>
        <dbReference type="EMBL" id="CAG8468049.1"/>
    </source>
</evidence>
<sequence length="552" mass="63132">MPRVKVVWNDTKLVVPIQSSSPAPTINKVLQDISARFRKYAKDLDDDNYFIELRTSDGFLLDKNDPATDVIGDGETIIPVDYKTWFVTFKEESSLENWLQVTRSDFVDDKPKWIQVGHAPKTNQIYIEFGEGLYGATKTNKFHVFDEETIKSLSSTSKELIDSIKGNINEDQWHASAHFITSSTGRRAIELIIKSMSDPQPQVEVIEFGIGPDGKFEVNKSTVIQEAILPPVDTHYKLPKKVRKGPVLKEDGYPIPVDPTKEMIESTDESPIHLQQIGKVFAEQSWNYSGAWQILTTDFRITNNSQSPLSIVQIESEILSKSGEWQQALTYSGSKKSEFYYETNNEADAIIRLEAQSVTKLAIKAKYGLDYTKYKSLTGGPRRVHSSLPNPCSIRYTVRDQEGKKSSIVVQAFNTASFPTQKSYEADRKVKLFYWIQCDDVESEERMYIPIEHKPGWTNQNVLEIWIKEASRKPFIDADILKKWAWLASREGGGNEQFELKDWNWEDSSGTYAIKFFALFSKKDRKVYGMKVTLRTKTGFVEDSFLFPTDIY</sequence>
<reference evidence="2" key="1">
    <citation type="submission" date="2021-06" db="EMBL/GenBank/DDBJ databases">
        <authorList>
            <person name="Kallberg Y."/>
            <person name="Tangrot J."/>
            <person name="Rosling A."/>
        </authorList>
    </citation>
    <scope>NUCLEOTIDE SEQUENCE</scope>
    <source>
        <strain evidence="2">IA702</strain>
    </source>
</reference>
<evidence type="ECO:0000259" key="1">
    <source>
        <dbReference type="Pfam" id="PF12053"/>
    </source>
</evidence>
<keyword evidence="3" id="KW-1185">Reference proteome</keyword>
<feature type="domain" description="Par3/HAL N-terminal" evidence="1">
    <location>
        <begin position="3"/>
        <end position="79"/>
    </location>
</feature>
<dbReference type="Gene3D" id="3.10.20.90">
    <property type="entry name" value="Phosphatidylinositol 3-kinase Catalytic Subunit, Chain A, domain 1"/>
    <property type="match status" value="1"/>
</dbReference>
<dbReference type="Proteomes" id="UP000789572">
    <property type="component" value="Unassembled WGS sequence"/>
</dbReference>
<organism evidence="2 3">
    <name type="scientific">Paraglomus occultum</name>
    <dbReference type="NCBI Taxonomy" id="144539"/>
    <lineage>
        <taxon>Eukaryota</taxon>
        <taxon>Fungi</taxon>
        <taxon>Fungi incertae sedis</taxon>
        <taxon>Mucoromycota</taxon>
        <taxon>Glomeromycotina</taxon>
        <taxon>Glomeromycetes</taxon>
        <taxon>Paraglomerales</taxon>
        <taxon>Paraglomeraceae</taxon>
        <taxon>Paraglomus</taxon>
    </lineage>
</organism>
<name>A0A9N8W0S0_9GLOM</name>
<dbReference type="InterPro" id="IPR021922">
    <property type="entry name" value="Par3/HAL_N"/>
</dbReference>
<comment type="caution">
    <text evidence="2">The sequence shown here is derived from an EMBL/GenBank/DDBJ whole genome shotgun (WGS) entry which is preliminary data.</text>
</comment>
<dbReference type="Pfam" id="PF12053">
    <property type="entry name" value="Par3_HAL_N_term"/>
    <property type="match status" value="1"/>
</dbReference>
<dbReference type="OrthoDB" id="2324230at2759"/>
<dbReference type="AlphaFoldDB" id="A0A9N8W0S0"/>
<accession>A0A9N8W0S0</accession>
<protein>
    <submittedName>
        <fullName evidence="2">9560_t:CDS:1</fullName>
    </submittedName>
</protein>